<dbReference type="CDD" id="cd03354">
    <property type="entry name" value="LbH_SAT"/>
    <property type="match status" value="1"/>
</dbReference>
<sequence length="279" mass="30969">MNEKDFLSLLQRHNKKHAGNIPDKVLSHQFVDDLFGFLFVPETGVNQKERDLEKGWYSLKSHLTTLIYDVVNDGARAQSLSDQFFNGLPDVYETLQKDASFFLVNDPAALSKEEVLHAYPGFYAIAVYRISNTLWKRGIRVLPRIFTEYAHSKTGIDIHPGATIGASFFIDHGTGVVIGETAVIGEKVKIYQGVTIGALNSARAKKDKKRHPTVEDNVILYSGATILGGDTVIGKDSVIGGNAWITFSVPPSSLVYHKSEVVEKEHFSHRKSVNAILKK</sequence>
<evidence type="ECO:0000256" key="1">
    <source>
        <dbReference type="ARBA" id="ARBA00022605"/>
    </source>
</evidence>
<protein>
    <submittedName>
        <fullName evidence="4">Serine O-acetyltransferase</fullName>
    </submittedName>
</protein>
<dbReference type="OrthoDB" id="9801456at2"/>
<dbReference type="InterPro" id="IPR042122">
    <property type="entry name" value="Ser_AcTrfase_N_sf"/>
</dbReference>
<dbReference type="EMBL" id="FMZO01000004">
    <property type="protein sequence ID" value="SDC89199.1"/>
    <property type="molecule type" value="Genomic_DNA"/>
</dbReference>
<dbReference type="PANTHER" id="PTHR42811">
    <property type="entry name" value="SERINE ACETYLTRANSFERASE"/>
    <property type="match status" value="1"/>
</dbReference>
<dbReference type="Proteomes" id="UP000198757">
    <property type="component" value="Unassembled WGS sequence"/>
</dbReference>
<dbReference type="STRING" id="1285928.SAMN04487894_104332"/>
<keyword evidence="2 4" id="KW-0808">Transferase</keyword>
<dbReference type="AlphaFoldDB" id="A0A1G6QA25"/>
<dbReference type="GO" id="GO:0008652">
    <property type="term" value="P:amino acid biosynthetic process"/>
    <property type="evidence" value="ECO:0007669"/>
    <property type="project" value="UniProtKB-KW"/>
</dbReference>
<dbReference type="InterPro" id="IPR053376">
    <property type="entry name" value="Serine_acetyltransferase"/>
</dbReference>
<dbReference type="Gene3D" id="2.160.10.10">
    <property type="entry name" value="Hexapeptide repeat proteins"/>
    <property type="match status" value="1"/>
</dbReference>
<dbReference type="InterPro" id="IPR011004">
    <property type="entry name" value="Trimer_LpxA-like_sf"/>
</dbReference>
<evidence type="ECO:0000256" key="2">
    <source>
        <dbReference type="ARBA" id="ARBA00022679"/>
    </source>
</evidence>
<dbReference type="GO" id="GO:0016746">
    <property type="term" value="F:acyltransferase activity"/>
    <property type="evidence" value="ECO:0007669"/>
    <property type="project" value="UniProtKB-KW"/>
</dbReference>
<dbReference type="NCBIfam" id="NF041874">
    <property type="entry name" value="EPS_EpsC"/>
    <property type="match status" value="1"/>
</dbReference>
<dbReference type="SUPFAM" id="SSF51161">
    <property type="entry name" value="Trimeric LpxA-like enzymes"/>
    <property type="match status" value="1"/>
</dbReference>
<evidence type="ECO:0000313" key="5">
    <source>
        <dbReference type="Proteomes" id="UP000198757"/>
    </source>
</evidence>
<proteinExistence type="predicted"/>
<reference evidence="5" key="1">
    <citation type="submission" date="2016-10" db="EMBL/GenBank/DDBJ databases">
        <authorList>
            <person name="Varghese N."/>
            <person name="Submissions S."/>
        </authorList>
    </citation>
    <scope>NUCLEOTIDE SEQUENCE [LARGE SCALE GENOMIC DNA]</scope>
    <source>
        <strain evidence="5">DSM 25811 / CCM 8410 / LMG 26954 / E90</strain>
    </source>
</reference>
<gene>
    <name evidence="4" type="ORF">SAMN04487894_104332</name>
</gene>
<accession>A0A1G6QA25</accession>
<dbReference type="RefSeq" id="WP_090389936.1">
    <property type="nucleotide sequence ID" value="NZ_FMZO01000004.1"/>
</dbReference>
<name>A0A1G6QA25_NIADE</name>
<dbReference type="InterPro" id="IPR045304">
    <property type="entry name" value="LbH_SAT"/>
</dbReference>
<keyword evidence="5" id="KW-1185">Reference proteome</keyword>
<dbReference type="Gene3D" id="1.10.3130.10">
    <property type="entry name" value="serine acetyltransferase, domain 1"/>
    <property type="match status" value="1"/>
</dbReference>
<organism evidence="4 5">
    <name type="scientific">Niabella drilacis (strain DSM 25811 / CCM 8410 / CCUG 62505 / LMG 26954 / E90)</name>
    <dbReference type="NCBI Taxonomy" id="1285928"/>
    <lineage>
        <taxon>Bacteria</taxon>
        <taxon>Pseudomonadati</taxon>
        <taxon>Bacteroidota</taxon>
        <taxon>Chitinophagia</taxon>
        <taxon>Chitinophagales</taxon>
        <taxon>Chitinophagaceae</taxon>
        <taxon>Niabella</taxon>
    </lineage>
</organism>
<evidence type="ECO:0000313" key="4">
    <source>
        <dbReference type="EMBL" id="SDC89199.1"/>
    </source>
</evidence>
<evidence type="ECO:0000256" key="3">
    <source>
        <dbReference type="ARBA" id="ARBA00023315"/>
    </source>
</evidence>
<keyword evidence="1" id="KW-0028">Amino-acid biosynthesis</keyword>
<keyword evidence="3" id="KW-0012">Acyltransferase</keyword>